<keyword evidence="1" id="KW-0812">Transmembrane</keyword>
<dbReference type="Proteomes" id="UP000070252">
    <property type="component" value="Unassembled WGS sequence"/>
</dbReference>
<gene>
    <name evidence="2" type="ORF">AML91_04880</name>
    <name evidence="3" type="ORF">SAMN05216191_101449</name>
</gene>
<dbReference type="PANTHER" id="PTHR36833:SF1">
    <property type="entry name" value="INTEGRAL MEMBRANE TRANSPORT PROTEIN"/>
    <property type="match status" value="1"/>
</dbReference>
<feature type="transmembrane region" description="Helical" evidence="1">
    <location>
        <begin position="24"/>
        <end position="47"/>
    </location>
</feature>
<keyword evidence="1" id="KW-1133">Transmembrane helix</keyword>
<reference evidence="2 4" key="1">
    <citation type="submission" date="2015-08" db="EMBL/GenBank/DDBJ databases">
        <title>Genome of Paenibacillus jilunlii.</title>
        <authorList>
            <person name="Sant'Anna F.H."/>
            <person name="Ambrosini A."/>
            <person name="Souza R."/>
            <person name="Bach E."/>
            <person name="Fernandes G."/>
            <person name="Balsanelli E."/>
            <person name="Baura V.A."/>
            <person name="Pedrosa F.O."/>
            <person name="Souza E.M."/>
            <person name="Passaglia L."/>
        </authorList>
    </citation>
    <scope>NUCLEOTIDE SEQUENCE [LARGE SCALE GENOMIC DNA]</scope>
    <source>
        <strain evidence="2 4">DSM 23019</strain>
    </source>
</reference>
<dbReference type="Proteomes" id="UP000182783">
    <property type="component" value="Unassembled WGS sequence"/>
</dbReference>
<feature type="transmembrane region" description="Helical" evidence="1">
    <location>
        <begin position="208"/>
        <end position="228"/>
    </location>
</feature>
<feature type="transmembrane region" description="Helical" evidence="1">
    <location>
        <begin position="234"/>
        <end position="255"/>
    </location>
</feature>
<keyword evidence="1" id="KW-0472">Membrane</keyword>
<dbReference type="Pfam" id="PF06182">
    <property type="entry name" value="ABC2_membrane_6"/>
    <property type="match status" value="1"/>
</dbReference>
<evidence type="ECO:0000313" key="3">
    <source>
        <dbReference type="EMBL" id="SDL01050.1"/>
    </source>
</evidence>
<feature type="transmembrane region" description="Helical" evidence="1">
    <location>
        <begin position="56"/>
        <end position="75"/>
    </location>
</feature>
<evidence type="ECO:0000256" key="1">
    <source>
        <dbReference type="SAM" id="Phobius"/>
    </source>
</evidence>
<name>A0A1G9GK30_9BACL</name>
<accession>A0A1G9GK30</accession>
<proteinExistence type="predicted"/>
<dbReference type="AlphaFoldDB" id="A0A1G9GK30"/>
<sequence length="263" mass="29515">MIAEGKIYFKYLRMHLLSGMEYKGWWLMLIQVLVVVISDPIATVLLFSRFGNIGEWTVAHIILVYALAVASFGLAESLCRGFDYFPWQMLRSGDFDRLLLRPRSLFVQVAASRFHLHRLVRPVTGICAVGWALSELGVSLTPGKLLILVLALAGGCIMYCGVFVLTSGLAFFTIKGLDWIYLLTNASYQITRCPEPYMPRALKSMFSFVLPMLFISFYPAAAVCGWNYPQWLGYLALPAGAAFLCFSLLVWCFGVRHYKSTGS</sequence>
<reference evidence="3 5" key="2">
    <citation type="submission" date="2016-10" db="EMBL/GenBank/DDBJ databases">
        <authorList>
            <person name="de Groot N.N."/>
        </authorList>
    </citation>
    <scope>NUCLEOTIDE SEQUENCE [LARGE SCALE GENOMIC DNA]</scope>
    <source>
        <strain evidence="3 5">CGMCC 1.10239</strain>
    </source>
</reference>
<protein>
    <submittedName>
        <fullName evidence="3">ABC-2 type transport system permease protein</fullName>
    </submittedName>
</protein>
<dbReference type="EMBL" id="LIPY01000093">
    <property type="protein sequence ID" value="KWX78633.1"/>
    <property type="molecule type" value="Genomic_DNA"/>
</dbReference>
<dbReference type="PANTHER" id="PTHR36833">
    <property type="entry name" value="SLR0610 PROTEIN-RELATED"/>
    <property type="match status" value="1"/>
</dbReference>
<dbReference type="EMBL" id="FNGM01000001">
    <property type="protein sequence ID" value="SDL01050.1"/>
    <property type="molecule type" value="Genomic_DNA"/>
</dbReference>
<evidence type="ECO:0000313" key="4">
    <source>
        <dbReference type="Proteomes" id="UP000070252"/>
    </source>
</evidence>
<keyword evidence="4" id="KW-1185">Reference proteome</keyword>
<dbReference type="InterPro" id="IPR010390">
    <property type="entry name" value="ABC-2_transporter-like"/>
</dbReference>
<evidence type="ECO:0000313" key="5">
    <source>
        <dbReference type="Proteomes" id="UP000182783"/>
    </source>
</evidence>
<evidence type="ECO:0000313" key="2">
    <source>
        <dbReference type="EMBL" id="KWX78633.1"/>
    </source>
</evidence>
<organism evidence="3 5">
    <name type="scientific">Paenibacillus jilunlii</name>
    <dbReference type="NCBI Taxonomy" id="682956"/>
    <lineage>
        <taxon>Bacteria</taxon>
        <taxon>Bacillati</taxon>
        <taxon>Bacillota</taxon>
        <taxon>Bacilli</taxon>
        <taxon>Bacillales</taxon>
        <taxon>Paenibacillaceae</taxon>
        <taxon>Paenibacillus</taxon>
    </lineage>
</organism>
<feature type="transmembrane region" description="Helical" evidence="1">
    <location>
        <begin position="145"/>
        <end position="172"/>
    </location>
</feature>